<evidence type="ECO:0000313" key="1">
    <source>
        <dbReference type="EMBL" id="KAD6794832.1"/>
    </source>
</evidence>
<evidence type="ECO:0000313" key="2">
    <source>
        <dbReference type="Proteomes" id="UP000326396"/>
    </source>
</evidence>
<sequence>MITPGCRYPSSDTVQAIKAQGIEWNPVADRRTIQTEIRQSQMNRYRLIWGRKDRFELRLEMQREREKLKITAQANVST</sequence>
<comment type="caution">
    <text evidence="1">The sequence shown here is derived from an EMBL/GenBank/DDBJ whole genome shotgun (WGS) entry which is preliminary data.</text>
</comment>
<dbReference type="EMBL" id="SZYD01000003">
    <property type="protein sequence ID" value="KAD6794832.1"/>
    <property type="molecule type" value="Genomic_DNA"/>
</dbReference>
<protein>
    <submittedName>
        <fullName evidence="1">Uncharacterized protein</fullName>
    </submittedName>
</protein>
<organism evidence="1 2">
    <name type="scientific">Mikania micrantha</name>
    <name type="common">bitter vine</name>
    <dbReference type="NCBI Taxonomy" id="192012"/>
    <lineage>
        <taxon>Eukaryota</taxon>
        <taxon>Viridiplantae</taxon>
        <taxon>Streptophyta</taxon>
        <taxon>Embryophyta</taxon>
        <taxon>Tracheophyta</taxon>
        <taxon>Spermatophyta</taxon>
        <taxon>Magnoliopsida</taxon>
        <taxon>eudicotyledons</taxon>
        <taxon>Gunneridae</taxon>
        <taxon>Pentapetalae</taxon>
        <taxon>asterids</taxon>
        <taxon>campanulids</taxon>
        <taxon>Asterales</taxon>
        <taxon>Asteraceae</taxon>
        <taxon>Asteroideae</taxon>
        <taxon>Heliantheae alliance</taxon>
        <taxon>Eupatorieae</taxon>
        <taxon>Mikania</taxon>
    </lineage>
</organism>
<dbReference type="Proteomes" id="UP000326396">
    <property type="component" value="Linkage Group LG11"/>
</dbReference>
<reference evidence="1 2" key="1">
    <citation type="submission" date="2019-05" db="EMBL/GenBank/DDBJ databases">
        <title>Mikania micrantha, genome provides insights into the molecular mechanism of rapid growth.</title>
        <authorList>
            <person name="Liu B."/>
        </authorList>
    </citation>
    <scope>NUCLEOTIDE SEQUENCE [LARGE SCALE GENOMIC DNA]</scope>
    <source>
        <strain evidence="1">NLD-2019</strain>
        <tissue evidence="1">Leaf</tissue>
    </source>
</reference>
<name>A0A5N6PMH8_9ASTR</name>
<accession>A0A5N6PMH8</accession>
<dbReference type="AlphaFoldDB" id="A0A5N6PMH8"/>
<proteinExistence type="predicted"/>
<keyword evidence="2" id="KW-1185">Reference proteome</keyword>
<gene>
    <name evidence="1" type="ORF">E3N88_05728</name>
</gene>